<feature type="compositionally biased region" description="Basic and acidic residues" evidence="2">
    <location>
        <begin position="37"/>
        <end position="53"/>
    </location>
</feature>
<protein>
    <submittedName>
        <fullName evidence="3">Uncharacterized protein</fullName>
    </submittedName>
</protein>
<comment type="similarity">
    <text evidence="1">Belongs to the UPF0729 family.</text>
</comment>
<name>E9H1V6_DAPPU</name>
<dbReference type="FunCoup" id="E9H1V6">
    <property type="interactions" value="36"/>
</dbReference>
<evidence type="ECO:0000256" key="1">
    <source>
        <dbReference type="ARBA" id="ARBA00007959"/>
    </source>
</evidence>
<proteinExistence type="inferred from homology"/>
<sequence>MVCIPCIVIPIFLYIWHRFLQPLFAKFWNPLSSKEDQKLKDQNDHKEQEEKKLSCPFSSSEASRQLPKNSDANEEVTKKTL</sequence>
<dbReference type="EMBL" id="GL732584">
    <property type="protein sequence ID" value="EFX74301.1"/>
    <property type="molecule type" value="Genomic_DNA"/>
</dbReference>
<dbReference type="OrthoDB" id="10062823at2759"/>
<feature type="region of interest" description="Disordered" evidence="2">
    <location>
        <begin position="37"/>
        <end position="81"/>
    </location>
</feature>
<accession>E9H1V6</accession>
<evidence type="ECO:0000256" key="2">
    <source>
        <dbReference type="SAM" id="MobiDB-lite"/>
    </source>
</evidence>
<dbReference type="InterPro" id="IPR026776">
    <property type="entry name" value="UPF0729_C18orf32-like"/>
</dbReference>
<dbReference type="KEGG" id="dpx:DAPPUDRAFT_200108"/>
<dbReference type="PANTHER" id="PTHR13456:SF0">
    <property type="entry name" value="UPF0729 PROTEIN C18ORF32"/>
    <property type="match status" value="1"/>
</dbReference>
<dbReference type="AlphaFoldDB" id="E9H1V6"/>
<dbReference type="PhylomeDB" id="E9H1V6"/>
<dbReference type="Pfam" id="PF14975">
    <property type="entry name" value="DUF4512"/>
    <property type="match status" value="1"/>
</dbReference>
<gene>
    <name evidence="3" type="ORF">DAPPUDRAFT_200108</name>
</gene>
<dbReference type="Proteomes" id="UP000000305">
    <property type="component" value="Unassembled WGS sequence"/>
</dbReference>
<dbReference type="InParanoid" id="E9H1V6"/>
<dbReference type="eggNOG" id="ENOG502SEY0">
    <property type="taxonomic scope" value="Eukaryota"/>
</dbReference>
<dbReference type="PANTHER" id="PTHR13456">
    <property type="entry name" value="UPF0729 PROTEIN C18ORF32"/>
    <property type="match status" value="1"/>
</dbReference>
<dbReference type="HOGENOM" id="CLU_167079_0_0_1"/>
<dbReference type="OMA" id="WNPWAPK"/>
<organism evidence="3 4">
    <name type="scientific">Daphnia pulex</name>
    <name type="common">Water flea</name>
    <dbReference type="NCBI Taxonomy" id="6669"/>
    <lineage>
        <taxon>Eukaryota</taxon>
        <taxon>Metazoa</taxon>
        <taxon>Ecdysozoa</taxon>
        <taxon>Arthropoda</taxon>
        <taxon>Crustacea</taxon>
        <taxon>Branchiopoda</taxon>
        <taxon>Diplostraca</taxon>
        <taxon>Cladocera</taxon>
        <taxon>Anomopoda</taxon>
        <taxon>Daphniidae</taxon>
        <taxon>Daphnia</taxon>
    </lineage>
</organism>
<feature type="compositionally biased region" description="Polar residues" evidence="2">
    <location>
        <begin position="56"/>
        <end position="70"/>
    </location>
</feature>
<reference evidence="3 4" key="1">
    <citation type="journal article" date="2011" name="Science">
        <title>The ecoresponsive genome of Daphnia pulex.</title>
        <authorList>
            <person name="Colbourne J.K."/>
            <person name="Pfrender M.E."/>
            <person name="Gilbert D."/>
            <person name="Thomas W.K."/>
            <person name="Tucker A."/>
            <person name="Oakley T.H."/>
            <person name="Tokishita S."/>
            <person name="Aerts A."/>
            <person name="Arnold G.J."/>
            <person name="Basu M.K."/>
            <person name="Bauer D.J."/>
            <person name="Caceres C.E."/>
            <person name="Carmel L."/>
            <person name="Casola C."/>
            <person name="Choi J.H."/>
            <person name="Detter J.C."/>
            <person name="Dong Q."/>
            <person name="Dusheyko S."/>
            <person name="Eads B.D."/>
            <person name="Frohlich T."/>
            <person name="Geiler-Samerotte K.A."/>
            <person name="Gerlach D."/>
            <person name="Hatcher P."/>
            <person name="Jogdeo S."/>
            <person name="Krijgsveld J."/>
            <person name="Kriventseva E.V."/>
            <person name="Kultz D."/>
            <person name="Laforsch C."/>
            <person name="Lindquist E."/>
            <person name="Lopez J."/>
            <person name="Manak J.R."/>
            <person name="Muller J."/>
            <person name="Pangilinan J."/>
            <person name="Patwardhan R.P."/>
            <person name="Pitluck S."/>
            <person name="Pritham E.J."/>
            <person name="Rechtsteiner A."/>
            <person name="Rho M."/>
            <person name="Rogozin I.B."/>
            <person name="Sakarya O."/>
            <person name="Salamov A."/>
            <person name="Schaack S."/>
            <person name="Shapiro H."/>
            <person name="Shiga Y."/>
            <person name="Skalitzky C."/>
            <person name="Smith Z."/>
            <person name="Souvorov A."/>
            <person name="Sung W."/>
            <person name="Tang Z."/>
            <person name="Tsuchiya D."/>
            <person name="Tu H."/>
            <person name="Vos H."/>
            <person name="Wang M."/>
            <person name="Wolf Y.I."/>
            <person name="Yamagata H."/>
            <person name="Yamada T."/>
            <person name="Ye Y."/>
            <person name="Shaw J.R."/>
            <person name="Andrews J."/>
            <person name="Crease T.J."/>
            <person name="Tang H."/>
            <person name="Lucas S.M."/>
            <person name="Robertson H.M."/>
            <person name="Bork P."/>
            <person name="Koonin E.V."/>
            <person name="Zdobnov E.M."/>
            <person name="Grigoriev I.V."/>
            <person name="Lynch M."/>
            <person name="Boore J.L."/>
        </authorList>
    </citation>
    <scope>NUCLEOTIDE SEQUENCE [LARGE SCALE GENOMIC DNA]</scope>
</reference>
<evidence type="ECO:0000313" key="4">
    <source>
        <dbReference type="Proteomes" id="UP000000305"/>
    </source>
</evidence>
<keyword evidence="4" id="KW-1185">Reference proteome</keyword>
<evidence type="ECO:0000313" key="3">
    <source>
        <dbReference type="EMBL" id="EFX74301.1"/>
    </source>
</evidence>